<gene>
    <name evidence="2" type="ORF">PRELSG_1126200</name>
</gene>
<feature type="compositionally biased region" description="Basic and acidic residues" evidence="1">
    <location>
        <begin position="82"/>
        <end position="91"/>
    </location>
</feature>
<sequence>MKGINKIDFKRVKSSYLEKDLKINCENVKASNTKNDNILEIIKNETNINCLDNFESIQNNSNEIEKKLNYIKNSLVSKSDKNIGLGKHDNNEYSNNLGKKDDKENENLLKNEVEGNSKEDIEENEEYHKNVVSNKIENFTEEGLKNKISKFVNKTIDTYNSLKVDKLFLCKNINDLINDKNTDIYVDCSNDIKKKYIYECKNAENVTNNTNKNLSMMKKIEDKIKNNNSTVLKNIYHAFRGTLNDFKYVYLEKGDDSIESLYDKIYDSYNMTYKITRKGISENSELILNNETSKIENKKLISNMSIRTKKNMKNDDSNQKDKQINKAYIYDEKENNKSYNIPNNIKNNFTNEIKISANSDDNNNMNEMNSIYESKAFEVKKHKTNNKLNNCKLINENAINYKKKLSNEINKNMNYDDIYYSDTNKFEYSDIISHYLYNKEDAKNKYATKNKCDNKNEYNIKKKNVTNNIDYAQQKKKSKIIDVQINDKNVFDISPLTQKYKYRSNIILTINKIKNIEKVIEINININDIQLKIPGMRIENIILPYKYSNDLLTIQIKTLNEDGDQIGEIKQERNDKIKKNITKEYDKNTIKYQLKEEISSTIKYYYVFIPLNNITEEIINKQLILITSKYKKIFEKEKLLPDTMYLIQSKNIDSMKEKHLYISIRKCVSGIHFYPRVNENRLNNLNKNNILNTKGSDSTFKPVYVSLYNDEIDREIGNLINENNLINRIKIDKLPEKGYYMINNNYFHFFFNKENVLVCNNNINNKMEKNQSNIENASNLFNLMSNNFIIVKSCIDLFPFYIFPSLEDLDYLDFIEKNEYIKLKFMLHFLAIVENICTNLCSFMNINTKSNSLFHKHIKAVQIDDENNKTNYFTFLYTSYDEKSKATNYSFNYVKPFIFQFQKEYENEKKEEKDNLLDELNENDLFIYEYGRKQSLFLYNIIKNYEDIKNIARCYDEKKHIFYTTDYNKKRFQDYYINILYKYNKLVEEDIYNKENIYNCQDGIREIKIKETERMKNNLRQNIVLEKNNHDKINHNNYMKIPENIYSSDNFPTINNNSIILKEEAKINNTNKENRERPNNLNKKEFNYCNNFVKKYYLNDIEHKSNKTFAEQGKIEEYNNFDLKFKITNNEKNNEIKHRQNINNKTYIGHENNGFFNSKENNNYRLCGDNRTMKEEKNNTLNIDKNNPQNIYLDQFNTSQNEKEDKIKQNHYSNDILDNVYGQKKEQYMYKNDSSYQKFFRQKTSNNFDLSSENLFLKSYDYLNRSDKEYFVNKNKTEEEYESMRSNVINFSENGIILGSFSDEDENNSNDIFTNNIINNKLCIEKSIYHDENSEKIVKILNFENLKIHNENINDATKKCKLVQRNEKNV</sequence>
<reference evidence="2 3" key="1">
    <citation type="submission" date="2015-04" db="EMBL/GenBank/DDBJ databases">
        <authorList>
            <consortium name="Pathogen Informatics"/>
        </authorList>
    </citation>
    <scope>NUCLEOTIDE SEQUENCE [LARGE SCALE GENOMIC DNA]</scope>
    <source>
        <strain evidence="2 3">SGS1</strain>
    </source>
</reference>
<accession>A0A1J1H8C8</accession>
<dbReference type="Proteomes" id="UP000220158">
    <property type="component" value="Chromosome 11"/>
</dbReference>
<dbReference type="VEuPathDB" id="PlasmoDB:PRELSG_1126200"/>
<name>A0A1J1H8C8_PLARL</name>
<organism evidence="2 3">
    <name type="scientific">Plasmodium relictum</name>
    <dbReference type="NCBI Taxonomy" id="85471"/>
    <lineage>
        <taxon>Eukaryota</taxon>
        <taxon>Sar</taxon>
        <taxon>Alveolata</taxon>
        <taxon>Apicomplexa</taxon>
        <taxon>Aconoidasida</taxon>
        <taxon>Haemosporida</taxon>
        <taxon>Plasmodiidae</taxon>
        <taxon>Plasmodium</taxon>
        <taxon>Plasmodium (Haemamoeba)</taxon>
    </lineage>
</organism>
<dbReference type="OMA" id="MRIENVI"/>
<dbReference type="GeneID" id="39737041"/>
<dbReference type="OrthoDB" id="378565at2759"/>
<dbReference type="KEGG" id="prel:PRELSG_1126200"/>
<evidence type="ECO:0000256" key="1">
    <source>
        <dbReference type="SAM" id="MobiDB-lite"/>
    </source>
</evidence>
<keyword evidence="3" id="KW-1185">Reference proteome</keyword>
<proteinExistence type="predicted"/>
<dbReference type="EMBL" id="LN835306">
    <property type="protein sequence ID" value="CRH00917.1"/>
    <property type="molecule type" value="Genomic_DNA"/>
</dbReference>
<evidence type="ECO:0000313" key="3">
    <source>
        <dbReference type="Proteomes" id="UP000220158"/>
    </source>
</evidence>
<feature type="region of interest" description="Disordered" evidence="1">
    <location>
        <begin position="82"/>
        <end position="106"/>
    </location>
</feature>
<evidence type="ECO:0000313" key="2">
    <source>
        <dbReference type="EMBL" id="CRH00917.1"/>
    </source>
</evidence>
<protein>
    <submittedName>
        <fullName evidence="2">Uncharacterized protein</fullName>
    </submittedName>
</protein>
<dbReference type="RefSeq" id="XP_028533918.1">
    <property type="nucleotide sequence ID" value="XM_028677539.1"/>
</dbReference>